<dbReference type="InterPro" id="IPR024607">
    <property type="entry name" value="Sulfatase_CS"/>
</dbReference>
<evidence type="ECO:0000313" key="5">
    <source>
        <dbReference type="EMBL" id="AQP47642.1"/>
    </source>
</evidence>
<dbReference type="Pfam" id="PF00884">
    <property type="entry name" value="Sulfatase"/>
    <property type="match status" value="1"/>
</dbReference>
<dbReference type="PANTHER" id="PTHR45953:SF1">
    <property type="entry name" value="IDURONATE 2-SULFATASE"/>
    <property type="match status" value="1"/>
</dbReference>
<organism evidence="5 6">
    <name type="scientific">Tessaracoccus aquimaris</name>
    <dbReference type="NCBI Taxonomy" id="1332264"/>
    <lineage>
        <taxon>Bacteria</taxon>
        <taxon>Bacillati</taxon>
        <taxon>Actinomycetota</taxon>
        <taxon>Actinomycetes</taxon>
        <taxon>Propionibacteriales</taxon>
        <taxon>Propionibacteriaceae</taxon>
        <taxon>Tessaracoccus</taxon>
    </lineage>
</organism>
<sequence length="489" mass="55391">MNDKPNIILVCVDQMRGDAMSGAGNPIVKTPYLDQLAATGTTFDNAYSATPTCVPARVALFTGMGQESHGRYGYRDGVPFSKAYPTTLPGVLRDNGYQTQAIGKMHVYPERDRIGFDDVKLHDGFLHFARRMSGRNLAAIDDYLTWLRRQPGMAAAAETDHGVGCNSMMARPWDKPEAYHPTSWVGSEAVDWLYRRDPTVPFFLYLSFHRPHAPYDPPQWAMDQYLAEDLPEPPVGEWTEAFEPFRIDFLAEPMHGKQKPEVRRRALAAYYGLITQIDYQLNRLVEALSDFNLVDNTAFVFVSDHGDMMGDHNFYRKTVGYEGSAHVPFIVRLPGGRYVSPRVDEVVELRDIMPTILDIAGVEIPDTVDGASVLPLMRGEDVEWRSDIHGEHTYEMNGWESMHWVTDGHRKFCWWTGSGIQQFFDLDEDPQELVNLVDDAGRAEEVADWRGRLVDHLRDREEGFVVDGELVAGRPVVDEAAWIRELCEG</sequence>
<dbReference type="KEGG" id="tes:BW730_09190"/>
<keyword evidence="6" id="KW-1185">Reference proteome</keyword>
<evidence type="ECO:0000313" key="6">
    <source>
        <dbReference type="Proteomes" id="UP000188145"/>
    </source>
</evidence>
<dbReference type="GO" id="GO:0008484">
    <property type="term" value="F:sulfuric ester hydrolase activity"/>
    <property type="evidence" value="ECO:0007669"/>
    <property type="project" value="TreeGrafter"/>
</dbReference>
<evidence type="ECO:0000256" key="3">
    <source>
        <dbReference type="ARBA" id="ARBA00022801"/>
    </source>
</evidence>
<gene>
    <name evidence="5" type="ORF">BW730_09190</name>
</gene>
<dbReference type="OrthoDB" id="9777306at2"/>
<name>A0A1Q2CNF0_9ACTN</name>
<evidence type="ECO:0000256" key="1">
    <source>
        <dbReference type="ARBA" id="ARBA00008779"/>
    </source>
</evidence>
<feature type="domain" description="Sulfatase N-terminal" evidence="4">
    <location>
        <begin position="5"/>
        <end position="362"/>
    </location>
</feature>
<dbReference type="PROSITE" id="PS00149">
    <property type="entry name" value="SULFATASE_2"/>
    <property type="match status" value="1"/>
</dbReference>
<dbReference type="NCBIfam" id="NF010322">
    <property type="entry name" value="PRK13759.1"/>
    <property type="match status" value="1"/>
</dbReference>
<proteinExistence type="inferred from homology"/>
<dbReference type="Gene3D" id="3.40.720.10">
    <property type="entry name" value="Alkaline Phosphatase, subunit A"/>
    <property type="match status" value="1"/>
</dbReference>
<reference evidence="6" key="1">
    <citation type="submission" date="2017-02" db="EMBL/GenBank/DDBJ databases">
        <title>Tessaracoccus aquaemaris sp. nov., isolated from the intestine of a Korean rockfish, Sebastes schlegelii, in a marine aquaculture pond.</title>
        <authorList>
            <person name="Tak E.J."/>
            <person name="Bae J.-W."/>
        </authorList>
    </citation>
    <scope>NUCLEOTIDE SEQUENCE [LARGE SCALE GENOMIC DNA]</scope>
    <source>
        <strain evidence="6">NSG39</strain>
    </source>
</reference>
<dbReference type="RefSeq" id="WP_077685969.1">
    <property type="nucleotide sequence ID" value="NZ_CP019606.1"/>
</dbReference>
<dbReference type="GO" id="GO:0046872">
    <property type="term" value="F:metal ion binding"/>
    <property type="evidence" value="ECO:0007669"/>
    <property type="project" value="UniProtKB-KW"/>
</dbReference>
<comment type="similarity">
    <text evidence="1">Belongs to the sulfatase family.</text>
</comment>
<keyword evidence="3" id="KW-0378">Hydrolase</keyword>
<dbReference type="InterPro" id="IPR017850">
    <property type="entry name" value="Alkaline_phosphatase_core_sf"/>
</dbReference>
<dbReference type="GO" id="GO:0005737">
    <property type="term" value="C:cytoplasm"/>
    <property type="evidence" value="ECO:0007669"/>
    <property type="project" value="TreeGrafter"/>
</dbReference>
<dbReference type="SUPFAM" id="SSF53649">
    <property type="entry name" value="Alkaline phosphatase-like"/>
    <property type="match status" value="1"/>
</dbReference>
<dbReference type="PANTHER" id="PTHR45953">
    <property type="entry name" value="IDURONATE 2-SULFATASE"/>
    <property type="match status" value="1"/>
</dbReference>
<accession>A0A1Q2CNF0</accession>
<dbReference type="EMBL" id="CP019606">
    <property type="protein sequence ID" value="AQP47642.1"/>
    <property type="molecule type" value="Genomic_DNA"/>
</dbReference>
<evidence type="ECO:0000259" key="4">
    <source>
        <dbReference type="Pfam" id="PF00884"/>
    </source>
</evidence>
<evidence type="ECO:0000256" key="2">
    <source>
        <dbReference type="ARBA" id="ARBA00022723"/>
    </source>
</evidence>
<keyword evidence="2" id="KW-0479">Metal-binding</keyword>
<dbReference type="InterPro" id="IPR000917">
    <property type="entry name" value="Sulfatase_N"/>
</dbReference>
<dbReference type="AlphaFoldDB" id="A0A1Q2CNF0"/>
<protein>
    <submittedName>
        <fullName evidence="5">Arylsulfatase</fullName>
    </submittedName>
</protein>
<dbReference type="STRING" id="1332264.BW730_09190"/>
<dbReference type="Proteomes" id="UP000188145">
    <property type="component" value="Chromosome"/>
</dbReference>